<dbReference type="InterPro" id="IPR002486">
    <property type="entry name" value="Col_cuticle_N"/>
</dbReference>
<keyword evidence="3" id="KW-0812">Transmembrane</keyword>
<sequence length="219" mass="23515">MGDRRTGCEAMKPILKIKGYVKATYVKRDSLILLQKFALLDNADRVRLGDNKLALRIDGTVMIEFAHTRKIHKFAAMGAVLYYSVLGTFICTGILLGTTFLIVLDIVDEIGEFRNVVEEDLNQFKSYADDAWLVMMTTNQAPSAKRHSAFYESIVRIKRQGSYTEGGGSVISGGEGCQCAAQAASCPRGPPGPPGQAGIPGEDGYDGAPGRAGGAGQAY</sequence>
<organism evidence="5 6">
    <name type="scientific">Teladorsagia circumcincta</name>
    <name type="common">Brown stomach worm</name>
    <name type="synonym">Ostertagia circumcincta</name>
    <dbReference type="NCBI Taxonomy" id="45464"/>
    <lineage>
        <taxon>Eukaryota</taxon>
        <taxon>Metazoa</taxon>
        <taxon>Ecdysozoa</taxon>
        <taxon>Nematoda</taxon>
        <taxon>Chromadorea</taxon>
        <taxon>Rhabditida</taxon>
        <taxon>Rhabditina</taxon>
        <taxon>Rhabditomorpha</taxon>
        <taxon>Strongyloidea</taxon>
        <taxon>Trichostrongylidae</taxon>
        <taxon>Teladorsagia</taxon>
    </lineage>
</organism>
<dbReference type="Proteomes" id="UP000230423">
    <property type="component" value="Unassembled WGS sequence"/>
</dbReference>
<keyword evidence="1" id="KW-0677">Repeat</keyword>
<evidence type="ECO:0000256" key="3">
    <source>
        <dbReference type="SAM" id="Phobius"/>
    </source>
</evidence>
<proteinExistence type="predicted"/>
<evidence type="ECO:0000256" key="2">
    <source>
        <dbReference type="SAM" id="MobiDB-lite"/>
    </source>
</evidence>
<accession>A0A2G9U055</accession>
<reference evidence="5 6" key="1">
    <citation type="submission" date="2015-09" db="EMBL/GenBank/DDBJ databases">
        <title>Draft genome of the parasitic nematode Teladorsagia circumcincta isolate WARC Sus (inbred).</title>
        <authorList>
            <person name="Mitreva M."/>
        </authorList>
    </citation>
    <scope>NUCLEOTIDE SEQUENCE [LARGE SCALE GENOMIC DNA]</scope>
    <source>
        <strain evidence="5 6">S</strain>
    </source>
</reference>
<dbReference type="Pfam" id="PF01484">
    <property type="entry name" value="Col_cuticle_N"/>
    <property type="match status" value="1"/>
</dbReference>
<keyword evidence="3" id="KW-0472">Membrane</keyword>
<dbReference type="AlphaFoldDB" id="A0A2G9U055"/>
<evidence type="ECO:0000259" key="4">
    <source>
        <dbReference type="SMART" id="SM01088"/>
    </source>
</evidence>
<feature type="domain" description="Nematode cuticle collagen N-terminal" evidence="4">
    <location>
        <begin position="84"/>
        <end position="135"/>
    </location>
</feature>
<dbReference type="EMBL" id="KZ350738">
    <property type="protein sequence ID" value="PIO63595.1"/>
    <property type="molecule type" value="Genomic_DNA"/>
</dbReference>
<evidence type="ECO:0000313" key="6">
    <source>
        <dbReference type="Proteomes" id="UP000230423"/>
    </source>
</evidence>
<keyword evidence="6" id="KW-1185">Reference proteome</keyword>
<feature type="compositionally biased region" description="Gly residues" evidence="2">
    <location>
        <begin position="210"/>
        <end position="219"/>
    </location>
</feature>
<keyword evidence="3" id="KW-1133">Transmembrane helix</keyword>
<evidence type="ECO:0000256" key="1">
    <source>
        <dbReference type="ARBA" id="ARBA00022737"/>
    </source>
</evidence>
<keyword evidence="5" id="KW-0176">Collagen</keyword>
<gene>
    <name evidence="5" type="ORF">TELCIR_14800</name>
</gene>
<protein>
    <submittedName>
        <fullName evidence="5">Nematode cuticle collagen domain protein</fullName>
    </submittedName>
</protein>
<dbReference type="OrthoDB" id="5875965at2759"/>
<feature type="region of interest" description="Disordered" evidence="2">
    <location>
        <begin position="182"/>
        <end position="219"/>
    </location>
</feature>
<evidence type="ECO:0000313" key="5">
    <source>
        <dbReference type="EMBL" id="PIO63595.1"/>
    </source>
</evidence>
<feature type="non-terminal residue" evidence="5">
    <location>
        <position position="219"/>
    </location>
</feature>
<dbReference type="GO" id="GO:0042302">
    <property type="term" value="F:structural constituent of cuticle"/>
    <property type="evidence" value="ECO:0007669"/>
    <property type="project" value="InterPro"/>
</dbReference>
<dbReference type="GO" id="GO:0005581">
    <property type="term" value="C:collagen trimer"/>
    <property type="evidence" value="ECO:0007669"/>
    <property type="project" value="UniProtKB-KW"/>
</dbReference>
<dbReference type="SMART" id="SM01088">
    <property type="entry name" value="Col_cuticle_N"/>
    <property type="match status" value="1"/>
</dbReference>
<feature type="transmembrane region" description="Helical" evidence="3">
    <location>
        <begin position="80"/>
        <end position="104"/>
    </location>
</feature>
<name>A0A2G9U055_TELCI</name>